<dbReference type="Pfam" id="PF14529">
    <property type="entry name" value="Exo_endo_phos_2"/>
    <property type="match status" value="1"/>
</dbReference>
<dbReference type="InterPro" id="IPR000477">
    <property type="entry name" value="RT_dom"/>
</dbReference>
<evidence type="ECO:0000259" key="1">
    <source>
        <dbReference type="PROSITE" id="PS50878"/>
    </source>
</evidence>
<dbReference type="SUPFAM" id="SSF56219">
    <property type="entry name" value="DNase I-like"/>
    <property type="match status" value="1"/>
</dbReference>
<keyword evidence="2" id="KW-0695">RNA-directed DNA polymerase</keyword>
<keyword evidence="2" id="KW-0808">Transferase</keyword>
<feature type="domain" description="Reverse transcriptase" evidence="1">
    <location>
        <begin position="461"/>
        <end position="727"/>
    </location>
</feature>
<dbReference type="Pfam" id="PF00078">
    <property type="entry name" value="RVT_1"/>
    <property type="match status" value="1"/>
</dbReference>
<dbReference type="InterPro" id="IPR005135">
    <property type="entry name" value="Endo/exonuclease/phosphatase"/>
</dbReference>
<reference evidence="2 3" key="1">
    <citation type="submission" date="2019-08" db="EMBL/GenBank/DDBJ databases">
        <title>Whole genome of Aphis craccivora.</title>
        <authorList>
            <person name="Voronova N.V."/>
            <person name="Shulinski R.S."/>
            <person name="Bandarenka Y.V."/>
            <person name="Zhorov D.G."/>
            <person name="Warner D."/>
        </authorList>
    </citation>
    <scope>NUCLEOTIDE SEQUENCE [LARGE SCALE GENOMIC DNA]</scope>
    <source>
        <strain evidence="2">180601</strain>
        <tissue evidence="2">Whole Body</tissue>
    </source>
</reference>
<dbReference type="GO" id="GO:0003964">
    <property type="term" value="F:RNA-directed DNA polymerase activity"/>
    <property type="evidence" value="ECO:0007669"/>
    <property type="project" value="UniProtKB-KW"/>
</dbReference>
<dbReference type="AlphaFoldDB" id="A0A6G0W7Y4"/>
<dbReference type="PROSITE" id="PS50878">
    <property type="entry name" value="RT_POL"/>
    <property type="match status" value="1"/>
</dbReference>
<dbReference type="InterPro" id="IPR036691">
    <property type="entry name" value="Endo/exonu/phosph_ase_sf"/>
</dbReference>
<dbReference type="SUPFAM" id="SSF56672">
    <property type="entry name" value="DNA/RNA polymerases"/>
    <property type="match status" value="1"/>
</dbReference>
<sequence length="816" mass="92280">MGRASAVSDQLLEFCQNNEVDVALVQEPYTNRGRLVGFEVAPFRCYLSKPTRRSGGPLHLDYGAAIIVFNPNLVVVARDSSLIENFVSIDIDCAADGIITMVSGYFKFRVPTAIHVEALDRIFQSITNEVLIALDANAFSTRWFSRIKDRRGETLTTWLDEHDLHTVNTRSQFTTYNGPRGRTNIDVTISGQSLLGKIVDWKVVPDVTTSDHRVLRYTLHLQLRLFIHQTTRFNLDQRKRDAFVLEFVRATALRDDEHDSLDSKAQHLHENITAAAELFAPRRNPRKKVVPPWWSPQLTRLRKEVRIASRRCRQTGDRVVYNSKRNEYTQLLRSSKVASWRRFCTLEGKHPWGKLYRWMKGNKAPVAIGLIKRADGSLCQDIDESVTTLLNVLIPNDPTRPVGARKEAVTGNLNPFSCPELKALAWTIALNRAPGTDGITGSMVRALWPTLAPRLLCITNECLARARFPESWKVAQVVPILKGKDRDVMQPKSYRPVSLLPVLGKVIEKAINLRLQEQITPSLTGRQYGFTRNRSTFDAFQNLLTWSDLRQERHVLTIFLDITGAFDNLEWTALQRDLQSLGASNHIRSLIADYLGGRTAKITIGGVEKSVRLTKGCPQGSILGPVLWNVTMEALLRVEFPEYVNIQAYADDIAVSVAAPNRRILIERAEETLIPVLAWAEERGLQFSAQKSVAMITKGDMVPGFTLAFGGERIATVDCVKYLGIRLDQKRQYTEHLDDIRKASETIFTKMRGTLGSGWEMKRENIAILYRGVFLPKITYGARFWAHKTTSNRAIKLLGSIQRRALIGMTIELYCK</sequence>
<dbReference type="PANTHER" id="PTHR19446">
    <property type="entry name" value="REVERSE TRANSCRIPTASES"/>
    <property type="match status" value="1"/>
</dbReference>
<proteinExistence type="predicted"/>
<protein>
    <submittedName>
        <fullName evidence="2">Reverse transcriptase domain-containing protein</fullName>
    </submittedName>
</protein>
<accession>A0A6G0W7Y4</accession>
<dbReference type="OrthoDB" id="6629145at2759"/>
<keyword evidence="2" id="KW-0548">Nucleotidyltransferase</keyword>
<organism evidence="2 3">
    <name type="scientific">Aphis craccivora</name>
    <name type="common">Cowpea aphid</name>
    <dbReference type="NCBI Taxonomy" id="307492"/>
    <lineage>
        <taxon>Eukaryota</taxon>
        <taxon>Metazoa</taxon>
        <taxon>Ecdysozoa</taxon>
        <taxon>Arthropoda</taxon>
        <taxon>Hexapoda</taxon>
        <taxon>Insecta</taxon>
        <taxon>Pterygota</taxon>
        <taxon>Neoptera</taxon>
        <taxon>Paraneoptera</taxon>
        <taxon>Hemiptera</taxon>
        <taxon>Sternorrhyncha</taxon>
        <taxon>Aphidomorpha</taxon>
        <taxon>Aphidoidea</taxon>
        <taxon>Aphididae</taxon>
        <taxon>Aphidini</taxon>
        <taxon>Aphis</taxon>
        <taxon>Aphis</taxon>
    </lineage>
</organism>
<dbReference type="Gene3D" id="3.60.10.10">
    <property type="entry name" value="Endonuclease/exonuclease/phosphatase"/>
    <property type="match status" value="1"/>
</dbReference>
<gene>
    <name evidence="2" type="ORF">FWK35_00036356</name>
</gene>
<dbReference type="InterPro" id="IPR043502">
    <property type="entry name" value="DNA/RNA_pol_sf"/>
</dbReference>
<evidence type="ECO:0000313" key="2">
    <source>
        <dbReference type="EMBL" id="KAF0723251.1"/>
    </source>
</evidence>
<dbReference type="EMBL" id="VUJU01008998">
    <property type="protein sequence ID" value="KAF0723251.1"/>
    <property type="molecule type" value="Genomic_DNA"/>
</dbReference>
<name>A0A6G0W7Y4_APHCR</name>
<dbReference type="CDD" id="cd01650">
    <property type="entry name" value="RT_nLTR_like"/>
    <property type="match status" value="1"/>
</dbReference>
<evidence type="ECO:0000313" key="3">
    <source>
        <dbReference type="Proteomes" id="UP000478052"/>
    </source>
</evidence>
<comment type="caution">
    <text evidence="2">The sequence shown here is derived from an EMBL/GenBank/DDBJ whole genome shotgun (WGS) entry which is preliminary data.</text>
</comment>
<keyword evidence="3" id="KW-1185">Reference proteome</keyword>
<dbReference type="Proteomes" id="UP000478052">
    <property type="component" value="Unassembled WGS sequence"/>
</dbReference>